<name>A0ABD2XWF3_9GENT</name>
<evidence type="ECO:0000313" key="3">
    <source>
        <dbReference type="Proteomes" id="UP001630127"/>
    </source>
</evidence>
<sequence>MEDLCKKGIVRDTDGIYSLALGLDMRVGIYSGCVVNGIKFLNKKRDARRITQNSGVCVEGFNKDKDITFYGILGDVILLNYVNNNCEAILFKCEWFDLDKNKPVAIDEYFTSINVSRLWYDSDPYILSTQAIQVFYVNDTKLGRNLEVVQKVYHRHLFDSSLFSSSEESLLAYNHTVHSDAYKEDESSNVQIIDEVELGPLIREDVDDEIVYVVDNDIQQRHENLISINDQSEREW</sequence>
<dbReference type="Proteomes" id="UP001630127">
    <property type="component" value="Unassembled WGS sequence"/>
</dbReference>
<gene>
    <name evidence="2" type="ORF">ACH5RR_041047</name>
</gene>
<comment type="caution">
    <text evidence="2">The sequence shown here is derived from an EMBL/GenBank/DDBJ whole genome shotgun (WGS) entry which is preliminary data.</text>
</comment>
<feature type="domain" description="DUF4216" evidence="1">
    <location>
        <begin position="79"/>
        <end position="145"/>
    </location>
</feature>
<keyword evidence="3" id="KW-1185">Reference proteome</keyword>
<dbReference type="Pfam" id="PF13952">
    <property type="entry name" value="DUF4216"/>
    <property type="match status" value="1"/>
</dbReference>
<dbReference type="PANTHER" id="PTHR48258">
    <property type="entry name" value="DUF4218 DOMAIN-CONTAINING PROTEIN-RELATED"/>
    <property type="match status" value="1"/>
</dbReference>
<accession>A0ABD2XWF3</accession>
<dbReference type="EMBL" id="JBJUIK010000017">
    <property type="protein sequence ID" value="KAL3498315.1"/>
    <property type="molecule type" value="Genomic_DNA"/>
</dbReference>
<protein>
    <recommendedName>
        <fullName evidence="1">DUF4216 domain-containing protein</fullName>
    </recommendedName>
</protein>
<organism evidence="2 3">
    <name type="scientific">Cinchona calisaya</name>
    <dbReference type="NCBI Taxonomy" id="153742"/>
    <lineage>
        <taxon>Eukaryota</taxon>
        <taxon>Viridiplantae</taxon>
        <taxon>Streptophyta</taxon>
        <taxon>Embryophyta</taxon>
        <taxon>Tracheophyta</taxon>
        <taxon>Spermatophyta</taxon>
        <taxon>Magnoliopsida</taxon>
        <taxon>eudicotyledons</taxon>
        <taxon>Gunneridae</taxon>
        <taxon>Pentapetalae</taxon>
        <taxon>asterids</taxon>
        <taxon>lamiids</taxon>
        <taxon>Gentianales</taxon>
        <taxon>Rubiaceae</taxon>
        <taxon>Cinchonoideae</taxon>
        <taxon>Cinchoneae</taxon>
        <taxon>Cinchona</taxon>
    </lineage>
</organism>
<dbReference type="InterPro" id="IPR025312">
    <property type="entry name" value="DUF4216"/>
</dbReference>
<evidence type="ECO:0000313" key="2">
    <source>
        <dbReference type="EMBL" id="KAL3498315.1"/>
    </source>
</evidence>
<reference evidence="2 3" key="1">
    <citation type="submission" date="2024-11" db="EMBL/GenBank/DDBJ databases">
        <title>A near-complete genome assembly of Cinchona calisaya.</title>
        <authorList>
            <person name="Lian D.C."/>
            <person name="Zhao X.W."/>
            <person name="Wei L."/>
        </authorList>
    </citation>
    <scope>NUCLEOTIDE SEQUENCE [LARGE SCALE GENOMIC DNA]</scope>
    <source>
        <tissue evidence="2">Nenye</tissue>
    </source>
</reference>
<dbReference type="AlphaFoldDB" id="A0ABD2XWF3"/>
<proteinExistence type="predicted"/>
<evidence type="ECO:0000259" key="1">
    <source>
        <dbReference type="Pfam" id="PF13952"/>
    </source>
</evidence>
<dbReference type="PANTHER" id="PTHR48258:SF6">
    <property type="entry name" value="LEUCINE-RICH REPEAT DOMAIN, L DOMAIN-CONTAINING PROTEIN"/>
    <property type="match status" value="1"/>
</dbReference>